<evidence type="ECO:0000259" key="1">
    <source>
        <dbReference type="Pfam" id="PF23343"/>
    </source>
</evidence>
<feature type="domain" description="Replication-associated protein ORF2/G2P" evidence="1">
    <location>
        <begin position="88"/>
        <end position="149"/>
    </location>
</feature>
<evidence type="ECO:0000313" key="2">
    <source>
        <dbReference type="EMBL" id="UOA17243.1"/>
    </source>
</evidence>
<dbReference type="Proteomes" id="UP000831019">
    <property type="component" value="Plasmid pDSM109990_g"/>
</dbReference>
<geneLocation type="plasmid" evidence="2 3">
    <name>pDSM109990_g</name>
</geneLocation>
<gene>
    <name evidence="2" type="ORF">DSM109990_04142</name>
</gene>
<protein>
    <recommendedName>
        <fullName evidence="1">Replication-associated protein ORF2/G2P domain-containing protein</fullName>
    </recommendedName>
</protein>
<proteinExistence type="predicted"/>
<dbReference type="Pfam" id="PF23343">
    <property type="entry name" value="REP_ORF2-G2P"/>
    <property type="match status" value="1"/>
</dbReference>
<keyword evidence="2" id="KW-0614">Plasmid</keyword>
<organism evidence="2 3">
    <name type="scientific">Sulfitobacter dubius</name>
    <dbReference type="NCBI Taxonomy" id="218673"/>
    <lineage>
        <taxon>Bacteria</taxon>
        <taxon>Pseudomonadati</taxon>
        <taxon>Pseudomonadota</taxon>
        <taxon>Alphaproteobacteria</taxon>
        <taxon>Rhodobacterales</taxon>
        <taxon>Roseobacteraceae</taxon>
        <taxon>Sulfitobacter</taxon>
    </lineage>
</organism>
<dbReference type="EMBL" id="CP085151">
    <property type="protein sequence ID" value="UOA17243.1"/>
    <property type="molecule type" value="Genomic_DNA"/>
</dbReference>
<dbReference type="InterPro" id="IPR056906">
    <property type="entry name" value="ORF2/G2P_dom"/>
</dbReference>
<accession>A0ABY3ZWW5</accession>
<evidence type="ECO:0000313" key="3">
    <source>
        <dbReference type="Proteomes" id="UP000831019"/>
    </source>
</evidence>
<reference evidence="3" key="1">
    <citation type="journal article" date="2022" name="Microorganisms">
        <title>Beyond the ABCs#Discovery of Three New Plasmid Types in Rhodobacterales (RepQ, RepY, RepW).</title>
        <authorList>
            <person name="Freese H.M."/>
            <person name="Ringel V."/>
            <person name="Overmann J."/>
            <person name="Petersen J."/>
        </authorList>
    </citation>
    <scope>NUCLEOTIDE SEQUENCE [LARGE SCALE GENOMIC DNA]</scope>
    <source>
        <strain evidence="3">DSM 109990</strain>
        <plasmid evidence="3">pDSM109990_g</plasmid>
    </source>
</reference>
<keyword evidence="3" id="KW-1185">Reference proteome</keyword>
<sequence length="270" mass="31055">MVLLDTSFSYQGQPETLPRWGETSDLRTRPIYKDRAYHYPYTPPSLPSKHTSGLERGTQRRLIEAARKAYEDGRPITTLLTVRMQGLLTYHDLHPLRAMKEPEAIRHLVECIRKWLYRRKLPAYYLWVREMSEAGNQHWHLGLHLPKPKRKAFSSYLANDLLIEPVGTPRPTSKQTRGEFACSQLENWHLAGEVPDGKPHFTGYWIAAYLGKGEPSQLLFRGKLVNNKIKPVRGREFGGTVKDGRYDEPQGNIVGTTTRKGRVDIARPLK</sequence>
<name>A0ABY3ZWW5_9RHOB</name>